<dbReference type="EMBL" id="JAHKNI010000004">
    <property type="protein sequence ID" value="MBU3062848.1"/>
    <property type="molecule type" value="Genomic_DNA"/>
</dbReference>
<feature type="region of interest" description="Disordered" evidence="1">
    <location>
        <begin position="157"/>
        <end position="176"/>
    </location>
</feature>
<dbReference type="InterPro" id="IPR016032">
    <property type="entry name" value="Sig_transdc_resp-reg_C-effctor"/>
</dbReference>
<dbReference type="PRINTS" id="PR00038">
    <property type="entry name" value="HTHLUXR"/>
</dbReference>
<dbReference type="Pfam" id="PF13401">
    <property type="entry name" value="AAA_22"/>
    <property type="match status" value="1"/>
</dbReference>
<dbReference type="SMART" id="SM00421">
    <property type="entry name" value="HTH_LUXR"/>
    <property type="match status" value="1"/>
</dbReference>
<dbReference type="InterPro" id="IPR036388">
    <property type="entry name" value="WH-like_DNA-bd_sf"/>
</dbReference>
<dbReference type="PRINTS" id="PR00364">
    <property type="entry name" value="DISEASERSIST"/>
</dbReference>
<keyword evidence="4" id="KW-1185">Reference proteome</keyword>
<protein>
    <submittedName>
        <fullName evidence="3">LuxR C-terminal-related transcriptional regulator</fullName>
    </submittedName>
</protein>
<dbReference type="Gene3D" id="3.40.50.300">
    <property type="entry name" value="P-loop containing nucleotide triphosphate hydrolases"/>
    <property type="match status" value="1"/>
</dbReference>
<reference evidence="3 4" key="1">
    <citation type="submission" date="2021-06" db="EMBL/GenBank/DDBJ databases">
        <title>Actinomycetes sequencing.</title>
        <authorList>
            <person name="Shan Q."/>
        </authorList>
    </citation>
    <scope>NUCLEOTIDE SEQUENCE [LARGE SCALE GENOMIC DNA]</scope>
    <source>
        <strain evidence="3 4">NEAU-G5</strain>
    </source>
</reference>
<dbReference type="PROSITE" id="PS50043">
    <property type="entry name" value="HTH_LUXR_2"/>
    <property type="match status" value="1"/>
</dbReference>
<evidence type="ECO:0000256" key="1">
    <source>
        <dbReference type="SAM" id="MobiDB-lite"/>
    </source>
</evidence>
<gene>
    <name evidence="3" type="ORF">KO481_15115</name>
</gene>
<dbReference type="InterPro" id="IPR011990">
    <property type="entry name" value="TPR-like_helical_dom_sf"/>
</dbReference>
<dbReference type="Gene3D" id="1.25.40.10">
    <property type="entry name" value="Tetratricopeptide repeat domain"/>
    <property type="match status" value="1"/>
</dbReference>
<comment type="caution">
    <text evidence="3">The sequence shown here is derived from an EMBL/GenBank/DDBJ whole genome shotgun (WGS) entry which is preliminary data.</text>
</comment>
<name>A0ABS6B0S8_9NOCA</name>
<dbReference type="InterPro" id="IPR027417">
    <property type="entry name" value="P-loop_NTPase"/>
</dbReference>
<feature type="domain" description="HTH luxR-type" evidence="2">
    <location>
        <begin position="708"/>
        <end position="773"/>
    </location>
</feature>
<proteinExistence type="predicted"/>
<evidence type="ECO:0000313" key="3">
    <source>
        <dbReference type="EMBL" id="MBU3062848.1"/>
    </source>
</evidence>
<dbReference type="InterPro" id="IPR000792">
    <property type="entry name" value="Tscrpt_reg_LuxR_C"/>
</dbReference>
<evidence type="ECO:0000313" key="4">
    <source>
        <dbReference type="Proteomes" id="UP000733379"/>
    </source>
</evidence>
<accession>A0ABS6B0S8</accession>
<dbReference type="SUPFAM" id="SSF52540">
    <property type="entry name" value="P-loop containing nucleoside triphosphate hydrolases"/>
    <property type="match status" value="1"/>
</dbReference>
<dbReference type="PANTHER" id="PTHR47691">
    <property type="entry name" value="REGULATOR-RELATED"/>
    <property type="match status" value="1"/>
</dbReference>
<dbReference type="RefSeq" id="WP_215917724.1">
    <property type="nucleotide sequence ID" value="NZ_JAHKNI010000004.1"/>
</dbReference>
<dbReference type="SUPFAM" id="SSF48452">
    <property type="entry name" value="TPR-like"/>
    <property type="match status" value="1"/>
</dbReference>
<sequence>MARRVTGNLPAEVTSFVGRHDELAAARRLLPTTRVLTLLGPGGVGKTRLSRQLGSAVGRAFRDGVWLVELADVRDPDLVTLSVAEALNLRDDTTDPLPRLLEFLAGRRLLLILDNCEHLIDACAAVTERIVTATDDVRVVATSREVLGIGGEQVMPVPPLPVGDRPGASGATADRDADSDAVRLLVERASAVTPGFASTPANRATLAQISRRLDGMPLALELAALRFRVFSPAQILDRLDDTMDLLRSGPRTAPQRQQTIEGAIRWSYELCTPAEQVLWQQLSVFAGGLDIDAAEAVCTLPGAEPDLLGALTGLVDKSVLVLRSEEDFARYSMLEPIRQFGHDRLLESGAEAAVRARHRDHYRRLALRGQRAYGNAEDLDWFRTLAREHANMRSALQFSLTDAPELAMDAATALRPYWEHYRFLSEGYRWLTDALARTPATASPERARGLASAASLAALLADRESAARLTDESVTMATELGTADVLAEARLDAALIAFADGDTGRALALSDQAVALAREAGVAATEMDSLSFGFMCATLLEDDRSTAIAEAFRAMTERRGPHMLGGLALWSVGIDHWRHGNQDAAAAFMSRAVETFADFDRCVWLASVFDGMAWSAAARGDMERSARLMGAALTLQRSTVRLAHTITTAIGDKVRVRVRDALGEEEFRAAYDSGSALPLPAAIDYALGRTTEAAAALTPDTVQPKRVDGAAPAVLTRRETDVARLIAAGYSNKRIATELVISVRTAETHVDHILTKLDFTSRTQIAAWAHDHDL</sequence>
<dbReference type="Proteomes" id="UP000733379">
    <property type="component" value="Unassembled WGS sequence"/>
</dbReference>
<evidence type="ECO:0000259" key="2">
    <source>
        <dbReference type="PROSITE" id="PS50043"/>
    </source>
</evidence>
<dbReference type="Gene3D" id="1.10.10.10">
    <property type="entry name" value="Winged helix-like DNA-binding domain superfamily/Winged helix DNA-binding domain"/>
    <property type="match status" value="1"/>
</dbReference>
<dbReference type="SUPFAM" id="SSF46894">
    <property type="entry name" value="C-terminal effector domain of the bipartite response regulators"/>
    <property type="match status" value="1"/>
</dbReference>
<dbReference type="PANTHER" id="PTHR47691:SF3">
    <property type="entry name" value="HTH-TYPE TRANSCRIPTIONAL REGULATOR RV0890C-RELATED"/>
    <property type="match status" value="1"/>
</dbReference>
<dbReference type="Pfam" id="PF00196">
    <property type="entry name" value="GerE"/>
    <property type="match status" value="1"/>
</dbReference>
<dbReference type="InterPro" id="IPR049945">
    <property type="entry name" value="AAA_22"/>
</dbReference>
<organism evidence="3 4">
    <name type="scientific">Nocardia albiluteola</name>
    <dbReference type="NCBI Taxonomy" id="2842303"/>
    <lineage>
        <taxon>Bacteria</taxon>
        <taxon>Bacillati</taxon>
        <taxon>Actinomycetota</taxon>
        <taxon>Actinomycetes</taxon>
        <taxon>Mycobacteriales</taxon>
        <taxon>Nocardiaceae</taxon>
        <taxon>Nocardia</taxon>
    </lineage>
</organism>
<dbReference type="CDD" id="cd06170">
    <property type="entry name" value="LuxR_C_like"/>
    <property type="match status" value="1"/>
</dbReference>